<dbReference type="KEGG" id="afu:AF_0895"/>
<sequence>MDETVVKANRKHYYVYAAIDVERNELILMRVYTTRNYLTTKSFIKEVLEYCENKPKFVVDKAPWLVQFGESWIGIRTPNLSVREVWSNQFSLR</sequence>
<organism evidence="2 3">
    <name type="scientific">Archaeoglobus fulgidus (strain ATCC 49558 / DSM 4304 / JCM 9628 / NBRC 100126 / VC-16)</name>
    <dbReference type="NCBI Taxonomy" id="224325"/>
    <lineage>
        <taxon>Archaea</taxon>
        <taxon>Methanobacteriati</taxon>
        <taxon>Methanobacteriota</taxon>
        <taxon>Archaeoglobi</taxon>
        <taxon>Archaeoglobales</taxon>
        <taxon>Archaeoglobaceae</taxon>
        <taxon>Archaeoglobus</taxon>
    </lineage>
</organism>
<evidence type="ECO:0000313" key="2">
    <source>
        <dbReference type="EMBL" id="AAB90345.1"/>
    </source>
</evidence>
<dbReference type="STRING" id="224325.AF_0895"/>
<dbReference type="HOGENOM" id="CLU_2392723_0_0_2"/>
<dbReference type="InterPro" id="IPR032874">
    <property type="entry name" value="DDE_dom"/>
</dbReference>
<accession>O29367</accession>
<dbReference type="PaxDb" id="224325-AF_0895"/>
<gene>
    <name evidence="2" type="ordered locus">AF_0895</name>
</gene>
<dbReference type="Pfam" id="PF13610">
    <property type="entry name" value="DDE_Tnp_IS240"/>
    <property type="match status" value="1"/>
</dbReference>
<dbReference type="RefSeq" id="WP_010878395.1">
    <property type="nucleotide sequence ID" value="NC_000917.1"/>
</dbReference>
<dbReference type="EMBL" id="AE000782">
    <property type="protein sequence ID" value="AAB90345.1"/>
    <property type="molecule type" value="Genomic_DNA"/>
</dbReference>
<protein>
    <submittedName>
        <fullName evidence="2">Transposase IS240-A</fullName>
    </submittedName>
</protein>
<dbReference type="PANTHER" id="PTHR39967:SF1">
    <property type="entry name" value="ISH14-TYPE TRANSPOSASE HSIRS44"/>
    <property type="match status" value="1"/>
</dbReference>
<dbReference type="GeneID" id="1484118"/>
<dbReference type="EnsemblBacteria" id="AAB90345">
    <property type="protein sequence ID" value="AAB90345"/>
    <property type="gene ID" value="AF_0895"/>
</dbReference>
<dbReference type="PANTHER" id="PTHR39967">
    <property type="match status" value="1"/>
</dbReference>
<dbReference type="Proteomes" id="UP000002199">
    <property type="component" value="Chromosome"/>
</dbReference>
<name>O29367_ARCFU</name>
<reference evidence="2 3" key="1">
    <citation type="journal article" date="1997" name="Nature">
        <title>The complete genome sequence of the hyperthermophilic, sulphate-reducing archaeon Archaeoglobus fulgidus.</title>
        <authorList>
            <person name="Klenk H.P."/>
            <person name="Clayton R.A."/>
            <person name="Tomb J."/>
            <person name="White O."/>
            <person name="Nelson K.E."/>
            <person name="Ketchum K.A."/>
            <person name="Dodson R.J."/>
            <person name="Gwinn M."/>
            <person name="Hickey E.K."/>
            <person name="Peterson J.D."/>
            <person name="Richardson D.L."/>
            <person name="Kerlavage A.R."/>
            <person name="Graham D.E."/>
            <person name="Kyrpides N.C."/>
            <person name="Fleischmann R.D."/>
            <person name="Quackenbush J."/>
            <person name="Lee N.H."/>
            <person name="Sutton G.G."/>
            <person name="Gill S."/>
            <person name="Kirkness E.F."/>
            <person name="Dougherty B.A."/>
            <person name="McKenney K."/>
            <person name="Adams M.D."/>
            <person name="Loftus B."/>
            <person name="Peterson S."/>
            <person name="Reich C.I."/>
            <person name="McNeil L.K."/>
            <person name="Badger J.H."/>
            <person name="Glodek A."/>
            <person name="Zhou L."/>
            <person name="Overbeek R."/>
            <person name="Gocayne J.D."/>
            <person name="Weidman J.F."/>
            <person name="McDonald L."/>
            <person name="Utterback T."/>
            <person name="Cotton M.D."/>
            <person name="Spriggs T."/>
            <person name="Artiach P."/>
            <person name="Kaine B.P."/>
            <person name="Sykes S.M."/>
            <person name="Sadow P.W."/>
            <person name="D'Andrea K.P."/>
            <person name="Bowman C."/>
            <person name="Fujii C."/>
            <person name="Garland S.A."/>
            <person name="Mason T.M."/>
            <person name="Olsen G.J."/>
            <person name="Fraser C.M."/>
            <person name="Smith H.O."/>
            <person name="Woese C.R."/>
            <person name="Venter J.C."/>
        </authorList>
    </citation>
    <scope>NUCLEOTIDE SEQUENCE [LARGE SCALE GENOMIC DNA]</scope>
    <source>
        <strain evidence="3">ATCC 49558 / DSM 4304 / JCM 9628 / NBRC 100126 / VC-16</strain>
    </source>
</reference>
<dbReference type="AlphaFoldDB" id="O29367"/>
<keyword evidence="3" id="KW-1185">Reference proteome</keyword>
<proteinExistence type="predicted"/>
<dbReference type="PIR" id="G69361">
    <property type="entry name" value="G69361"/>
</dbReference>
<dbReference type="PhylomeDB" id="O29367"/>
<dbReference type="OrthoDB" id="65243at2157"/>
<dbReference type="eggNOG" id="arCOG02134">
    <property type="taxonomic scope" value="Archaea"/>
</dbReference>
<evidence type="ECO:0000313" key="3">
    <source>
        <dbReference type="Proteomes" id="UP000002199"/>
    </source>
</evidence>
<feature type="domain" description="DDE" evidence="1">
    <location>
        <begin position="1"/>
        <end position="61"/>
    </location>
</feature>
<evidence type="ECO:0000259" key="1">
    <source>
        <dbReference type="Pfam" id="PF13610"/>
    </source>
</evidence>